<feature type="domain" description="ANTAR" evidence="1">
    <location>
        <begin position="113"/>
        <end position="174"/>
    </location>
</feature>
<dbReference type="EMBL" id="DYUC01000053">
    <property type="protein sequence ID" value="HJG86499.1"/>
    <property type="molecule type" value="Genomic_DNA"/>
</dbReference>
<dbReference type="InterPro" id="IPR011006">
    <property type="entry name" value="CheY-like_superfamily"/>
</dbReference>
<dbReference type="RefSeq" id="WP_294535219.1">
    <property type="nucleotide sequence ID" value="NZ_DYUC01000053.1"/>
</dbReference>
<organism evidence="2 3">
    <name type="scientific">Pseudoflavonifractor capillosus</name>
    <dbReference type="NCBI Taxonomy" id="106588"/>
    <lineage>
        <taxon>Bacteria</taxon>
        <taxon>Bacillati</taxon>
        <taxon>Bacillota</taxon>
        <taxon>Clostridia</taxon>
        <taxon>Eubacteriales</taxon>
        <taxon>Oscillospiraceae</taxon>
        <taxon>Pseudoflavonifractor</taxon>
    </lineage>
</organism>
<dbReference type="InterPro" id="IPR036388">
    <property type="entry name" value="WH-like_DNA-bd_sf"/>
</dbReference>
<dbReference type="Proteomes" id="UP000760668">
    <property type="component" value="Unassembled WGS sequence"/>
</dbReference>
<evidence type="ECO:0000259" key="1">
    <source>
        <dbReference type="PROSITE" id="PS50921"/>
    </source>
</evidence>
<dbReference type="PROSITE" id="PS50921">
    <property type="entry name" value="ANTAR"/>
    <property type="match status" value="1"/>
</dbReference>
<dbReference type="GO" id="GO:0003723">
    <property type="term" value="F:RNA binding"/>
    <property type="evidence" value="ECO:0007669"/>
    <property type="project" value="InterPro"/>
</dbReference>
<dbReference type="SMART" id="SM01012">
    <property type="entry name" value="ANTAR"/>
    <property type="match status" value="1"/>
</dbReference>
<name>A0A921SSS2_9FIRM</name>
<comment type="caution">
    <text evidence="2">The sequence shown here is derived from an EMBL/GenBank/DDBJ whole genome shotgun (WGS) entry which is preliminary data.</text>
</comment>
<proteinExistence type="predicted"/>
<reference evidence="2" key="1">
    <citation type="journal article" date="2021" name="PeerJ">
        <title>Extensive microbial diversity within the chicken gut microbiome revealed by metagenomics and culture.</title>
        <authorList>
            <person name="Gilroy R."/>
            <person name="Ravi A."/>
            <person name="Getino M."/>
            <person name="Pursley I."/>
            <person name="Horton D.L."/>
            <person name="Alikhan N.F."/>
            <person name="Baker D."/>
            <person name="Gharbi K."/>
            <person name="Hall N."/>
            <person name="Watson M."/>
            <person name="Adriaenssens E.M."/>
            <person name="Foster-Nyarko E."/>
            <person name="Jarju S."/>
            <person name="Secka A."/>
            <person name="Antonio M."/>
            <person name="Oren A."/>
            <person name="Chaudhuri R.R."/>
            <person name="La Ragione R."/>
            <person name="Hildebrand F."/>
            <person name="Pallen M.J."/>
        </authorList>
    </citation>
    <scope>NUCLEOTIDE SEQUENCE</scope>
    <source>
        <strain evidence="2">CHK179-5677</strain>
    </source>
</reference>
<dbReference type="AlphaFoldDB" id="A0A921SSS2"/>
<dbReference type="Gene3D" id="1.10.10.10">
    <property type="entry name" value="Winged helix-like DNA-binding domain superfamily/Winged helix DNA-binding domain"/>
    <property type="match status" value="1"/>
</dbReference>
<dbReference type="InterPro" id="IPR005561">
    <property type="entry name" value="ANTAR"/>
</dbReference>
<accession>A0A921SSS2</accession>
<evidence type="ECO:0000313" key="2">
    <source>
        <dbReference type="EMBL" id="HJG86499.1"/>
    </source>
</evidence>
<sequence>MEKIIVAFAKEESGRRIRDILESSGTASCVVCRSAAEVKRVVSKQRISAVVCGYKFHDESAEHLFEDLPPSCAMLMVAAQGMLEMCGSDDIFKLASPVSRGDLIASVRLLLQVGRRLEKMTRPRRSEEEKAVVEQAKAVLMASRGISEEEAHRYLQKRSMDSGSRLLDTARQVLSEDCGA</sequence>
<dbReference type="SUPFAM" id="SSF52172">
    <property type="entry name" value="CheY-like"/>
    <property type="match status" value="1"/>
</dbReference>
<evidence type="ECO:0000313" key="3">
    <source>
        <dbReference type="Proteomes" id="UP000760668"/>
    </source>
</evidence>
<gene>
    <name evidence="2" type="ORF">K8V01_05700</name>
</gene>
<dbReference type="Pfam" id="PF03861">
    <property type="entry name" value="ANTAR"/>
    <property type="match status" value="1"/>
</dbReference>
<reference evidence="2" key="2">
    <citation type="submission" date="2021-09" db="EMBL/GenBank/DDBJ databases">
        <authorList>
            <person name="Gilroy R."/>
        </authorList>
    </citation>
    <scope>NUCLEOTIDE SEQUENCE</scope>
    <source>
        <strain evidence="2">CHK179-5677</strain>
    </source>
</reference>
<protein>
    <submittedName>
        <fullName evidence="2">ANTAR domain-containing protein</fullName>
    </submittedName>
</protein>